<feature type="domain" description="Serpin" evidence="9">
    <location>
        <begin position="93"/>
        <end position="454"/>
    </location>
</feature>
<protein>
    <submittedName>
        <fullName evidence="10">Serpin B8</fullName>
    </submittedName>
</protein>
<keyword evidence="4" id="KW-0646">Protease inhibitor</keyword>
<dbReference type="SUPFAM" id="SSF56574">
    <property type="entry name" value="Serpins"/>
    <property type="match status" value="1"/>
</dbReference>
<dbReference type="Proteomes" id="UP000499080">
    <property type="component" value="Unassembled WGS sequence"/>
</dbReference>
<accession>A0A4Y2BK68</accession>
<dbReference type="InterPro" id="IPR023796">
    <property type="entry name" value="Serpin_dom"/>
</dbReference>
<dbReference type="AlphaFoldDB" id="A0A4Y2BK68"/>
<dbReference type="InterPro" id="IPR023795">
    <property type="entry name" value="Serpin_CS"/>
</dbReference>
<dbReference type="InterPro" id="IPR000215">
    <property type="entry name" value="Serpin_fam"/>
</dbReference>
<gene>
    <name evidence="10" type="primary">SERPINB8_6</name>
    <name evidence="10" type="ORF">AVEN_123785_1</name>
</gene>
<evidence type="ECO:0000256" key="4">
    <source>
        <dbReference type="ARBA" id="ARBA00022690"/>
    </source>
</evidence>
<evidence type="ECO:0000313" key="10">
    <source>
        <dbReference type="EMBL" id="GBL92610.1"/>
    </source>
</evidence>
<dbReference type="Pfam" id="PF00079">
    <property type="entry name" value="Serpin"/>
    <property type="match status" value="1"/>
</dbReference>
<keyword evidence="6" id="KW-0722">Serine protease inhibitor</keyword>
<proteinExistence type="inferred from homology"/>
<dbReference type="GO" id="GO:0004867">
    <property type="term" value="F:serine-type endopeptidase inhibitor activity"/>
    <property type="evidence" value="ECO:0007669"/>
    <property type="project" value="UniProtKB-KW"/>
</dbReference>
<dbReference type="PANTHER" id="PTHR11461:SF211">
    <property type="entry name" value="GH10112P-RELATED"/>
    <property type="match status" value="1"/>
</dbReference>
<evidence type="ECO:0000256" key="1">
    <source>
        <dbReference type="ARBA" id="ARBA00004613"/>
    </source>
</evidence>
<dbReference type="FunFam" id="3.30.497.10:FF:000031">
    <property type="entry name" value="Putative salivary serpin"/>
    <property type="match status" value="1"/>
</dbReference>
<evidence type="ECO:0000313" key="11">
    <source>
        <dbReference type="Proteomes" id="UP000499080"/>
    </source>
</evidence>
<dbReference type="EMBL" id="BGPR01000087">
    <property type="protein sequence ID" value="GBL92610.1"/>
    <property type="molecule type" value="Genomic_DNA"/>
</dbReference>
<comment type="subcellular location">
    <subcellularLocation>
        <location evidence="1">Secreted</location>
    </subcellularLocation>
</comment>
<comment type="caution">
    <text evidence="10">The sequence shown here is derived from an EMBL/GenBank/DDBJ whole genome shotgun (WGS) entry which is preliminary data.</text>
</comment>
<dbReference type="SMART" id="SM00093">
    <property type="entry name" value="SERPIN"/>
    <property type="match status" value="1"/>
</dbReference>
<name>A0A4Y2BK68_ARAVE</name>
<dbReference type="InterPro" id="IPR042185">
    <property type="entry name" value="Serpin_sf_2"/>
</dbReference>
<dbReference type="Gene3D" id="2.30.39.10">
    <property type="entry name" value="Alpha-1-antitrypsin, domain 1"/>
    <property type="match status" value="1"/>
</dbReference>
<organism evidence="10 11">
    <name type="scientific">Araneus ventricosus</name>
    <name type="common">Orbweaver spider</name>
    <name type="synonym">Epeira ventricosa</name>
    <dbReference type="NCBI Taxonomy" id="182803"/>
    <lineage>
        <taxon>Eukaryota</taxon>
        <taxon>Metazoa</taxon>
        <taxon>Ecdysozoa</taxon>
        <taxon>Arthropoda</taxon>
        <taxon>Chelicerata</taxon>
        <taxon>Arachnida</taxon>
        <taxon>Araneae</taxon>
        <taxon>Araneomorphae</taxon>
        <taxon>Entelegynae</taxon>
        <taxon>Araneoidea</taxon>
        <taxon>Araneidae</taxon>
        <taxon>Araneus</taxon>
    </lineage>
</organism>
<keyword evidence="11" id="KW-1185">Reference proteome</keyword>
<sequence>MKEYYVTLTEEKENGDNEKRTGFPLVASGCWGIHRNRTTFSTVQAGYGQVAENMMIHAGIIIFVIAFADGNIRNSPHIQDVQTIIQNSNELGFKVLSNLEKTRNAFLSPLSIAMSMGLVYSGARNTTADEIQTAMQFPLAVNNAFKTILDFVKPPEGKVPAPSPYQMEMANAMLVDKEFNILQSYKDLSRDYFDVAVESVSFSLHPEAAVDSVNGWVAWKTSNKITKVLQEPLDPLTKLFLMNVIYFKGTWKTKFDQRLTMPDTFYNDGRIPKTVPMMRLKRKLRYGFDRRLQSQVLELPFASDRMQMLILLPERRDGLSDMESTLSNEILTGLPLNLREVPVQVTLPRFSLSEEYDLIPLMQLLGVNAVFDASLADLTGISSRQGLYISKVLHKCAVQVNEEGGEAAAVTGVSAGVRTGGPLVPLFTADHPFLFFIQDRQLNSTLFMGRVTNL</sequence>
<dbReference type="CDD" id="cd19577">
    <property type="entry name" value="serpinJ_IRS-2-like"/>
    <property type="match status" value="1"/>
</dbReference>
<keyword evidence="5" id="KW-0732">Signal</keyword>
<reference evidence="10 11" key="1">
    <citation type="journal article" date="2019" name="Sci. Rep.">
        <title>Orb-weaving spider Araneus ventricosus genome elucidates the spidroin gene catalogue.</title>
        <authorList>
            <person name="Kono N."/>
            <person name="Nakamura H."/>
            <person name="Ohtoshi R."/>
            <person name="Moran D.A.P."/>
            <person name="Shinohara A."/>
            <person name="Yoshida Y."/>
            <person name="Fujiwara M."/>
            <person name="Mori M."/>
            <person name="Tomita M."/>
            <person name="Arakawa K."/>
        </authorList>
    </citation>
    <scope>NUCLEOTIDE SEQUENCE [LARGE SCALE GENOMIC DNA]</scope>
</reference>
<evidence type="ECO:0000256" key="7">
    <source>
        <dbReference type="ARBA" id="ARBA00023180"/>
    </source>
</evidence>
<keyword evidence="3" id="KW-0964">Secreted</keyword>
<evidence type="ECO:0000256" key="8">
    <source>
        <dbReference type="RuleBase" id="RU000411"/>
    </source>
</evidence>
<dbReference type="OrthoDB" id="47207at2759"/>
<keyword evidence="7" id="KW-0325">Glycoprotein</keyword>
<evidence type="ECO:0000256" key="5">
    <source>
        <dbReference type="ARBA" id="ARBA00022729"/>
    </source>
</evidence>
<evidence type="ECO:0000256" key="2">
    <source>
        <dbReference type="ARBA" id="ARBA00009500"/>
    </source>
</evidence>
<dbReference type="PROSITE" id="PS00284">
    <property type="entry name" value="SERPIN"/>
    <property type="match status" value="1"/>
</dbReference>
<evidence type="ECO:0000256" key="3">
    <source>
        <dbReference type="ARBA" id="ARBA00022525"/>
    </source>
</evidence>
<dbReference type="GO" id="GO:0005615">
    <property type="term" value="C:extracellular space"/>
    <property type="evidence" value="ECO:0007669"/>
    <property type="project" value="InterPro"/>
</dbReference>
<evidence type="ECO:0000256" key="6">
    <source>
        <dbReference type="ARBA" id="ARBA00022900"/>
    </source>
</evidence>
<comment type="similarity">
    <text evidence="2 8">Belongs to the serpin family.</text>
</comment>
<dbReference type="InterPro" id="IPR042178">
    <property type="entry name" value="Serpin_sf_1"/>
</dbReference>
<dbReference type="PANTHER" id="PTHR11461">
    <property type="entry name" value="SERINE PROTEASE INHIBITOR, SERPIN"/>
    <property type="match status" value="1"/>
</dbReference>
<dbReference type="InterPro" id="IPR036186">
    <property type="entry name" value="Serpin_sf"/>
</dbReference>
<evidence type="ECO:0000259" key="9">
    <source>
        <dbReference type="SMART" id="SM00093"/>
    </source>
</evidence>
<dbReference type="Gene3D" id="3.30.497.10">
    <property type="entry name" value="Antithrombin, subunit I, domain 2"/>
    <property type="match status" value="1"/>
</dbReference>